<evidence type="ECO:0000256" key="1">
    <source>
        <dbReference type="ARBA" id="ARBA00008798"/>
    </source>
</evidence>
<evidence type="ECO:0000256" key="9">
    <source>
        <dbReference type="SAM" id="MobiDB-lite"/>
    </source>
</evidence>
<sequence length="477" mass="52167">MGVQLEYGLKLETTQKLIMTPQLRQAIAILQLPSMELASLVEKELLENPVLEADADESGNEKDNSDEAGSLTESATIEYDNPPEADGWIEYLLGSGTQMSGANQTGTSETAPGREVADAQAVSLQDYLEMQLHFAVFEAGHLNVGRYLIGCIDDNGYLCGTINEAAAQLGVAEAVVNDVLGIIQTFDPIGVGACSLQECLLIQLKQKTPELSPEIGLAEAIINGYLDQVACARYKQIAEKLHCTAHEVQQAVDLIRTLDPKPGQAFGGGQPGYITPDVTIERLNDAYVIHINDNHVPQLSINPYYRQIIRDADSDARKYVEGRINAAVWLIKSIEQRRRTLYNVTEAIVGLQRGFFDHGPKFLRPLTLKKVAEQIGVHESTVSRATANKYASTPHGVFGLHTFFTAGLQSTGGEDVSASRVKQEIKELVTAENQTQPLSDQALSDLLNGKGIMVSRRTVAKYREELGIPASSRRKRH</sequence>
<dbReference type="PROSITE" id="PS00717">
    <property type="entry name" value="SIGMA54_1"/>
    <property type="match status" value="1"/>
</dbReference>
<keyword evidence="13" id="KW-1185">Reference proteome</keyword>
<dbReference type="PANTHER" id="PTHR32248:SF4">
    <property type="entry name" value="RNA POLYMERASE SIGMA-54 FACTOR"/>
    <property type="match status" value="1"/>
</dbReference>
<name>A0A1W1YXY0_9FIRM</name>
<dbReference type="NCBIfam" id="TIGR02395">
    <property type="entry name" value="rpoN_sigma"/>
    <property type="match status" value="1"/>
</dbReference>
<dbReference type="Pfam" id="PF04552">
    <property type="entry name" value="Sigma54_DBD"/>
    <property type="match status" value="1"/>
</dbReference>
<dbReference type="Pfam" id="PF04963">
    <property type="entry name" value="Sigma54_CBD"/>
    <property type="match status" value="1"/>
</dbReference>
<keyword evidence="7" id="KW-0238">DNA-binding</keyword>
<dbReference type="RefSeq" id="WP_084574236.1">
    <property type="nucleotide sequence ID" value="NZ_CP155572.1"/>
</dbReference>
<dbReference type="EMBL" id="FWXI01000002">
    <property type="protein sequence ID" value="SMC40932.1"/>
    <property type="molecule type" value="Genomic_DNA"/>
</dbReference>
<dbReference type="PROSITE" id="PS00718">
    <property type="entry name" value="SIGMA54_2"/>
    <property type="match status" value="1"/>
</dbReference>
<proteinExistence type="inferred from homology"/>
<dbReference type="GO" id="GO:0016779">
    <property type="term" value="F:nucleotidyltransferase activity"/>
    <property type="evidence" value="ECO:0007669"/>
    <property type="project" value="UniProtKB-KW"/>
</dbReference>
<dbReference type="GO" id="GO:0001216">
    <property type="term" value="F:DNA-binding transcription activator activity"/>
    <property type="evidence" value="ECO:0007669"/>
    <property type="project" value="InterPro"/>
</dbReference>
<dbReference type="GO" id="GO:0003677">
    <property type="term" value="F:DNA binding"/>
    <property type="evidence" value="ECO:0007669"/>
    <property type="project" value="UniProtKB-KW"/>
</dbReference>
<keyword evidence="4" id="KW-0548">Nucleotidyltransferase</keyword>
<evidence type="ECO:0000313" key="12">
    <source>
        <dbReference type="EMBL" id="SMC40932.1"/>
    </source>
</evidence>
<dbReference type="PIRSF" id="PIRSF000774">
    <property type="entry name" value="RpoN"/>
    <property type="match status" value="1"/>
</dbReference>
<organism evidence="12 13">
    <name type="scientific">Sporomusa malonica</name>
    <dbReference type="NCBI Taxonomy" id="112901"/>
    <lineage>
        <taxon>Bacteria</taxon>
        <taxon>Bacillati</taxon>
        <taxon>Bacillota</taxon>
        <taxon>Negativicutes</taxon>
        <taxon>Selenomonadales</taxon>
        <taxon>Sporomusaceae</taxon>
        <taxon>Sporomusa</taxon>
    </lineage>
</organism>
<dbReference type="InterPro" id="IPR038709">
    <property type="entry name" value="RpoN_core-bd_sf"/>
</dbReference>
<evidence type="ECO:0000256" key="5">
    <source>
        <dbReference type="ARBA" id="ARBA00023015"/>
    </source>
</evidence>
<reference evidence="12 13" key="1">
    <citation type="submission" date="2017-04" db="EMBL/GenBank/DDBJ databases">
        <authorList>
            <person name="Afonso C.L."/>
            <person name="Miller P.J."/>
            <person name="Scott M.A."/>
            <person name="Spackman E."/>
            <person name="Goraichik I."/>
            <person name="Dimitrov K.M."/>
            <person name="Suarez D.L."/>
            <person name="Swayne D.E."/>
        </authorList>
    </citation>
    <scope>NUCLEOTIDE SEQUENCE [LARGE SCALE GENOMIC DNA]</scope>
    <source>
        <strain evidence="12 13">DSM 5090</strain>
    </source>
</reference>
<dbReference type="AlphaFoldDB" id="A0A1W1YXY0"/>
<keyword evidence="6" id="KW-0731">Sigma factor</keyword>
<keyword evidence="2" id="KW-0240">DNA-directed RNA polymerase</keyword>
<dbReference type="InterPro" id="IPR000394">
    <property type="entry name" value="RNA_pol_sigma_54"/>
</dbReference>
<feature type="domain" description="RNA polymerase sigma factor 54 DNA-binding" evidence="10">
    <location>
        <begin position="318"/>
        <end position="476"/>
    </location>
</feature>
<evidence type="ECO:0000256" key="4">
    <source>
        <dbReference type="ARBA" id="ARBA00022695"/>
    </source>
</evidence>
<dbReference type="STRING" id="112901.SAMN04488500_102290"/>
<evidence type="ECO:0000256" key="3">
    <source>
        <dbReference type="ARBA" id="ARBA00022679"/>
    </source>
</evidence>
<keyword evidence="5" id="KW-0805">Transcription regulation</keyword>
<evidence type="ECO:0000256" key="6">
    <source>
        <dbReference type="ARBA" id="ARBA00023082"/>
    </source>
</evidence>
<dbReference type="GO" id="GO:0016987">
    <property type="term" value="F:sigma factor activity"/>
    <property type="evidence" value="ECO:0007669"/>
    <property type="project" value="UniProtKB-KW"/>
</dbReference>
<keyword evidence="3" id="KW-0808">Transferase</keyword>
<accession>A0A1W1YXY0</accession>
<dbReference type="PROSITE" id="PS50044">
    <property type="entry name" value="SIGMA54_3"/>
    <property type="match status" value="1"/>
</dbReference>
<dbReference type="Gene3D" id="1.10.10.1330">
    <property type="entry name" value="RNA polymerase sigma-54 factor, core-binding domain"/>
    <property type="match status" value="1"/>
</dbReference>
<keyword evidence="8" id="KW-0804">Transcription</keyword>
<dbReference type="Proteomes" id="UP000192738">
    <property type="component" value="Unassembled WGS sequence"/>
</dbReference>
<dbReference type="Gene3D" id="1.10.10.60">
    <property type="entry name" value="Homeodomain-like"/>
    <property type="match status" value="1"/>
</dbReference>
<protein>
    <submittedName>
        <fullName evidence="12">RNA polymerase, sigma 54 subunit, RpoN/SigL</fullName>
    </submittedName>
</protein>
<evidence type="ECO:0000313" key="13">
    <source>
        <dbReference type="Proteomes" id="UP000192738"/>
    </source>
</evidence>
<gene>
    <name evidence="12" type="ORF">SAMN04488500_102290</name>
</gene>
<evidence type="ECO:0000259" key="10">
    <source>
        <dbReference type="Pfam" id="PF04552"/>
    </source>
</evidence>
<dbReference type="OrthoDB" id="9814402at2"/>
<comment type="similarity">
    <text evidence="1">Belongs to the sigma-54 factor family.</text>
</comment>
<feature type="region of interest" description="Disordered" evidence="9">
    <location>
        <begin position="51"/>
        <end position="82"/>
    </location>
</feature>
<feature type="domain" description="RNA polymerase sigma factor 54 core-binding" evidence="11">
    <location>
        <begin position="119"/>
        <end position="305"/>
    </location>
</feature>
<dbReference type="PANTHER" id="PTHR32248">
    <property type="entry name" value="RNA POLYMERASE SIGMA-54 FACTOR"/>
    <property type="match status" value="1"/>
</dbReference>
<dbReference type="InterPro" id="IPR007634">
    <property type="entry name" value="RNA_pol_sigma_54_DNA-bd"/>
</dbReference>
<dbReference type="PRINTS" id="PR00045">
    <property type="entry name" value="SIGMA54FCT"/>
</dbReference>
<evidence type="ECO:0000256" key="7">
    <source>
        <dbReference type="ARBA" id="ARBA00023125"/>
    </source>
</evidence>
<dbReference type="Pfam" id="PF00309">
    <property type="entry name" value="Sigma54_AID"/>
    <property type="match status" value="1"/>
</dbReference>
<evidence type="ECO:0000256" key="2">
    <source>
        <dbReference type="ARBA" id="ARBA00022478"/>
    </source>
</evidence>
<dbReference type="InterPro" id="IPR007046">
    <property type="entry name" value="RNA_pol_sigma_54_core-bd"/>
</dbReference>
<evidence type="ECO:0000259" key="11">
    <source>
        <dbReference type="Pfam" id="PF04963"/>
    </source>
</evidence>
<evidence type="ECO:0000256" key="8">
    <source>
        <dbReference type="ARBA" id="ARBA00023163"/>
    </source>
</evidence>
<dbReference type="GO" id="GO:0006352">
    <property type="term" value="P:DNA-templated transcription initiation"/>
    <property type="evidence" value="ECO:0007669"/>
    <property type="project" value="InterPro"/>
</dbReference>
<dbReference type="GO" id="GO:0000428">
    <property type="term" value="C:DNA-directed RNA polymerase complex"/>
    <property type="evidence" value="ECO:0007669"/>
    <property type="project" value="UniProtKB-KW"/>
</dbReference>